<dbReference type="GO" id="GO:0000184">
    <property type="term" value="P:nuclear-transcribed mRNA catabolic process, nonsense-mediated decay"/>
    <property type="evidence" value="ECO:0007669"/>
    <property type="project" value="TreeGrafter"/>
</dbReference>
<dbReference type="InterPro" id="IPR015174">
    <property type="entry name" value="MIF4G-like_typ-2"/>
</dbReference>
<dbReference type="InterPro" id="IPR015172">
    <property type="entry name" value="MIF4G-like_typ-1"/>
</dbReference>
<evidence type="ECO:0000256" key="1">
    <source>
        <dbReference type="SAM" id="MobiDB-lite"/>
    </source>
</evidence>
<dbReference type="Proteomes" id="UP000800038">
    <property type="component" value="Unassembled WGS sequence"/>
</dbReference>
<evidence type="ECO:0000313" key="5">
    <source>
        <dbReference type="Proteomes" id="UP000800038"/>
    </source>
</evidence>
<sequence length="858" mass="97082">MADVEIKEERENRRDDRRDRGGHRGGNNKRRRDDDNDNYYRGDDRRGPQRRRNDDAPPRRRYEEPPFPKLRRLLLNIASSTKPPQEEAIEIAKLLGEHFDDERLRSDIFDIFVQLIVEQPFKIPFIAAVAYYGNDVKPEIATEAMKRVGDRAQEALNAGEWKEFKLLLRFFACLQGLYEDDGVFTFLGQLFDTVVDLQSANENDVVGIELVKIILLTIPYALVAGGSRFHEQAQLMLKNTGIVASNMVPIESLIHSHVGDFESKAVDYHSVIGLLQTQLSAEAESGFELRCLPRLDPEALRRTKNEEELPTAPQTHAFPTFAIPSPVNPGPRPIFPEAYFSLFADQEVDTVPKTSDIASSLIRDAIVDTINQLDFNREIVAKFLVELDCYWSQEIFAKRGAPFDKFKESVGDKILYKSEDMVIDAVFSQLFKLPSAEHKLVYYHALITQCCKVAPAAVAPSLGRAIRTIFKNLPMMDLELGYRFLDWFSHHLSNFEFRWRWSEWLEDIELSNLHPKKAFILAVLDKEIRLSFAKRVRSTLPEQMHSLVPERLDADNSPDFKYDNQQTPYAAEGQALILHLRKKATAEEIQVTIDSIHEKALENGITEVLVPSTDAFVTAICRLGAKSLSHVLSCIERGKDRLLEISQNEVARRQIVASVVEYWKDQPGVAVRIIDILLNYTILAPMTVVQWVFGSHMGAGEALTESWVFEMVSNTVAKVTNRNRQIASARLQKGLPQEQIEMVEATLAKDRDNARELFKYIEDSMRGVADGAAAGLLEKQTSGALTEEEVQLIKAWGKRWHTVFVRKAQVEESVVGEEAVDSRVKLLAAEPDEVAEIMEQDGDGVAEATNGEAQMSLS</sequence>
<feature type="compositionally biased region" description="Basic residues" evidence="1">
    <location>
        <begin position="20"/>
        <end position="30"/>
    </location>
</feature>
<dbReference type="GO" id="GO:0006406">
    <property type="term" value="P:mRNA export from nucleus"/>
    <property type="evidence" value="ECO:0007669"/>
    <property type="project" value="InterPro"/>
</dbReference>
<dbReference type="SUPFAM" id="SSF48371">
    <property type="entry name" value="ARM repeat"/>
    <property type="match status" value="3"/>
</dbReference>
<evidence type="ECO:0000259" key="3">
    <source>
        <dbReference type="Pfam" id="PF09090"/>
    </source>
</evidence>
<feature type="region of interest" description="Disordered" evidence="1">
    <location>
        <begin position="1"/>
        <end position="65"/>
    </location>
</feature>
<feature type="domain" description="MIF4G-like type 1" evidence="2">
    <location>
        <begin position="352"/>
        <end position="542"/>
    </location>
</feature>
<dbReference type="Pfam" id="PF09090">
    <property type="entry name" value="MIF4G_like_2"/>
    <property type="match status" value="1"/>
</dbReference>
<dbReference type="InterPro" id="IPR016024">
    <property type="entry name" value="ARM-type_fold"/>
</dbReference>
<gene>
    <name evidence="4" type="ORF">EJ02DRAFT_392683</name>
</gene>
<dbReference type="GO" id="GO:0000339">
    <property type="term" value="F:RNA cap binding"/>
    <property type="evidence" value="ECO:0007669"/>
    <property type="project" value="InterPro"/>
</dbReference>
<feature type="compositionally biased region" description="Basic and acidic residues" evidence="1">
    <location>
        <begin position="31"/>
        <end position="65"/>
    </location>
</feature>
<proteinExistence type="predicted"/>
<reference evidence="4" key="1">
    <citation type="journal article" date="2020" name="Stud. Mycol.">
        <title>101 Dothideomycetes genomes: a test case for predicting lifestyles and emergence of pathogens.</title>
        <authorList>
            <person name="Haridas S."/>
            <person name="Albert R."/>
            <person name="Binder M."/>
            <person name="Bloem J."/>
            <person name="Labutti K."/>
            <person name="Salamov A."/>
            <person name="Andreopoulos B."/>
            <person name="Baker S."/>
            <person name="Barry K."/>
            <person name="Bills G."/>
            <person name="Bluhm B."/>
            <person name="Cannon C."/>
            <person name="Castanera R."/>
            <person name="Culley D."/>
            <person name="Daum C."/>
            <person name="Ezra D."/>
            <person name="Gonzalez J."/>
            <person name="Henrissat B."/>
            <person name="Kuo A."/>
            <person name="Liang C."/>
            <person name="Lipzen A."/>
            <person name="Lutzoni F."/>
            <person name="Magnuson J."/>
            <person name="Mondo S."/>
            <person name="Nolan M."/>
            <person name="Ohm R."/>
            <person name="Pangilinan J."/>
            <person name="Park H.-J."/>
            <person name="Ramirez L."/>
            <person name="Alfaro M."/>
            <person name="Sun H."/>
            <person name="Tritt A."/>
            <person name="Yoshinaga Y."/>
            <person name="Zwiers L.-H."/>
            <person name="Turgeon B."/>
            <person name="Goodwin S."/>
            <person name="Spatafora J."/>
            <person name="Crous P."/>
            <person name="Grigoriev I."/>
        </authorList>
    </citation>
    <scope>NUCLEOTIDE SEQUENCE</scope>
    <source>
        <strain evidence="4">CBS 161.51</strain>
    </source>
</reference>
<dbReference type="Pfam" id="PF09088">
    <property type="entry name" value="MIF4G_like"/>
    <property type="match status" value="1"/>
</dbReference>
<evidence type="ECO:0000259" key="2">
    <source>
        <dbReference type="Pfam" id="PF09088"/>
    </source>
</evidence>
<protein>
    <submittedName>
        <fullName evidence="4">Cap binding protein</fullName>
    </submittedName>
</protein>
<dbReference type="PANTHER" id="PTHR12412:SF2">
    <property type="entry name" value="NUCLEAR CAP-BINDING PROTEIN SUBUNIT 1"/>
    <property type="match status" value="1"/>
</dbReference>
<dbReference type="GO" id="GO:0005634">
    <property type="term" value="C:nucleus"/>
    <property type="evidence" value="ECO:0007669"/>
    <property type="project" value="TreeGrafter"/>
</dbReference>
<keyword evidence="5" id="KW-1185">Reference proteome</keyword>
<dbReference type="GO" id="GO:0005846">
    <property type="term" value="C:nuclear cap binding complex"/>
    <property type="evidence" value="ECO:0007669"/>
    <property type="project" value="InterPro"/>
</dbReference>
<dbReference type="FunFam" id="1.25.40.180:FF:000035">
    <property type="entry name" value="snRNA cap binding complex subunit (Gcr3)"/>
    <property type="match status" value="1"/>
</dbReference>
<evidence type="ECO:0000313" key="4">
    <source>
        <dbReference type="EMBL" id="KAF1946971.1"/>
    </source>
</evidence>
<dbReference type="InterPro" id="IPR027159">
    <property type="entry name" value="CBP80"/>
</dbReference>
<accession>A0A6A5T2W8</accession>
<dbReference type="AlphaFoldDB" id="A0A6A5T2W8"/>
<organism evidence="4 5">
    <name type="scientific">Clathrospora elynae</name>
    <dbReference type="NCBI Taxonomy" id="706981"/>
    <lineage>
        <taxon>Eukaryota</taxon>
        <taxon>Fungi</taxon>
        <taxon>Dikarya</taxon>
        <taxon>Ascomycota</taxon>
        <taxon>Pezizomycotina</taxon>
        <taxon>Dothideomycetes</taxon>
        <taxon>Pleosporomycetidae</taxon>
        <taxon>Pleosporales</taxon>
        <taxon>Diademaceae</taxon>
        <taxon>Clathrospora</taxon>
    </lineage>
</organism>
<dbReference type="FunFam" id="1.25.40.180:FF:000045">
    <property type="entry name" value="snRNA cap binding complex subunit (Gcr3), putative"/>
    <property type="match status" value="1"/>
</dbReference>
<dbReference type="Gene3D" id="1.25.40.180">
    <property type="match status" value="3"/>
</dbReference>
<dbReference type="EMBL" id="ML976000">
    <property type="protein sequence ID" value="KAF1946971.1"/>
    <property type="molecule type" value="Genomic_DNA"/>
</dbReference>
<feature type="domain" description="MIF4G-like type 2" evidence="3">
    <location>
        <begin position="560"/>
        <end position="812"/>
    </location>
</feature>
<dbReference type="PANTHER" id="PTHR12412">
    <property type="entry name" value="CAP BINDING PROTEIN"/>
    <property type="match status" value="1"/>
</dbReference>
<dbReference type="GO" id="GO:0003729">
    <property type="term" value="F:mRNA binding"/>
    <property type="evidence" value="ECO:0007669"/>
    <property type="project" value="TreeGrafter"/>
</dbReference>
<feature type="compositionally biased region" description="Basic and acidic residues" evidence="1">
    <location>
        <begin position="1"/>
        <end position="19"/>
    </location>
</feature>
<name>A0A6A5T2W8_9PLEO</name>
<dbReference type="OrthoDB" id="10252707at2759"/>